<evidence type="ECO:0008006" key="5">
    <source>
        <dbReference type="Google" id="ProtNLM"/>
    </source>
</evidence>
<gene>
    <name evidence="3" type="ORF">CUTER_03640</name>
</gene>
<proteinExistence type="predicted"/>
<evidence type="ECO:0000256" key="2">
    <source>
        <dbReference type="SAM" id="SignalP"/>
    </source>
</evidence>
<evidence type="ECO:0000313" key="3">
    <source>
        <dbReference type="EMBL" id="AKK10736.1"/>
    </source>
</evidence>
<reference evidence="4" key="2">
    <citation type="submission" date="2015-05" db="EMBL/GenBank/DDBJ databases">
        <title>Complete genome sequence of Corynebacterium uterequi DSM 45634, isolated from the uterus of a maiden mare.</title>
        <authorList>
            <person name="Ruckert C."/>
            <person name="Albersmeier A."/>
            <person name="Winkler A."/>
            <person name="Tauch A."/>
        </authorList>
    </citation>
    <scope>NUCLEOTIDE SEQUENCE [LARGE SCALE GENOMIC DNA]</scope>
    <source>
        <strain evidence="4">DSM 45634</strain>
    </source>
</reference>
<feature type="chain" id="PRO_5005184419" description="Secreted protein" evidence="2">
    <location>
        <begin position="28"/>
        <end position="226"/>
    </location>
</feature>
<dbReference type="KEGG" id="cut:CUTER_03640"/>
<reference evidence="3 4" key="1">
    <citation type="journal article" date="2015" name="Genome Announc.">
        <title>Virulence Factor Genes Detected in the Complete Genome Sequence of Corynebacterium uterequi DSM 45634, Isolated from the Uterus of a Maiden Mare.</title>
        <authorList>
            <person name="Ruckert C."/>
            <person name="Kriete M."/>
            <person name="Jaenicke S."/>
            <person name="Winkler A."/>
            <person name="Tauch A."/>
        </authorList>
    </citation>
    <scope>NUCLEOTIDE SEQUENCE [LARGE SCALE GENOMIC DNA]</scope>
    <source>
        <strain evidence="3 4">DSM 45634</strain>
    </source>
</reference>
<keyword evidence="4" id="KW-1185">Reference proteome</keyword>
<evidence type="ECO:0000256" key="1">
    <source>
        <dbReference type="SAM" id="MobiDB-lite"/>
    </source>
</evidence>
<protein>
    <recommendedName>
        <fullName evidence="5">Secreted protein</fullName>
    </recommendedName>
</protein>
<dbReference type="EMBL" id="CP011546">
    <property type="protein sequence ID" value="AKK10736.1"/>
    <property type="molecule type" value="Genomic_DNA"/>
</dbReference>
<dbReference type="Proteomes" id="UP000035548">
    <property type="component" value="Chromosome"/>
</dbReference>
<evidence type="ECO:0000313" key="4">
    <source>
        <dbReference type="Proteomes" id="UP000035548"/>
    </source>
</evidence>
<feature type="region of interest" description="Disordered" evidence="1">
    <location>
        <begin position="203"/>
        <end position="226"/>
    </location>
</feature>
<organism evidence="3 4">
    <name type="scientific">Corynebacterium uterequi</name>
    <dbReference type="NCBI Taxonomy" id="1072256"/>
    <lineage>
        <taxon>Bacteria</taxon>
        <taxon>Bacillati</taxon>
        <taxon>Actinomycetota</taxon>
        <taxon>Actinomycetes</taxon>
        <taxon>Mycobacteriales</taxon>
        <taxon>Corynebacteriaceae</taxon>
        <taxon>Corynebacterium</taxon>
    </lineage>
</organism>
<dbReference type="PATRIC" id="fig|1072256.5.peg.723"/>
<keyword evidence="2" id="KW-0732">Signal</keyword>
<sequence length="226" mass="24918">MRRVYQMAAAALITAGLGLGTAMPAGAVMEAVNQQMTPDQDVHRSTFLDEACNPATDAKRHPWEQWVTDEWDRYNGTTSFTNTSDRDIKFSLEVTEGVNESVKAMSSGNTWDVFLKGVKSSYGIVEVSQWAVGDKLGPVIVKPGETVRADYGVHMKSFIGRVRTCDARTGKWKSEPYFGHYHGEGPSTRFVVWHRTSAEGAHSSNVQYVQGQRETPQDSAAATLNP</sequence>
<dbReference type="AlphaFoldDB" id="A0A0G3HBH2"/>
<dbReference type="RefSeq" id="WP_236684757.1">
    <property type="nucleotide sequence ID" value="NZ_CP011546.1"/>
</dbReference>
<name>A0A0G3HBH2_9CORY</name>
<feature type="signal peptide" evidence="2">
    <location>
        <begin position="1"/>
        <end position="27"/>
    </location>
</feature>
<accession>A0A0G3HBH2</accession>
<dbReference type="STRING" id="1072256.CUTER_03640"/>